<reference evidence="53 54" key="5">
    <citation type="journal article" date="2019" name="Proc. Natl. Acad. Sci. U.S.A.">
        <title>Microbiome composition shapes rapid genomic adaptation of Drosophila melanogaster.</title>
        <authorList>
            <person name="Rudman S.M."/>
            <person name="Greenblum S."/>
            <person name="Hughes R.C."/>
            <person name="Rajpurohit S."/>
            <person name="Kiratli O."/>
            <person name="Lowder D.B."/>
            <person name="Lemmon S.G."/>
            <person name="Petrov D.A."/>
            <person name="Chaston J.M."/>
            <person name="Schmidt P."/>
        </authorList>
    </citation>
    <scope>NUCLEOTIDE SEQUENCE [LARGE SCALE GENOMIC DNA]</scope>
    <source>
        <strain evidence="53 54">ME2L-19-11</strain>
    </source>
</reference>
<evidence type="ECO:0000313" key="53">
    <source>
        <dbReference type="EMBL" id="KAA8319851.1"/>
    </source>
</evidence>
<dbReference type="EMBL" id="AAKJFM010000004">
    <property type="protein sequence ID" value="ECS3249954.1"/>
    <property type="molecule type" value="Genomic_DNA"/>
</dbReference>
<dbReference type="EMBL" id="AAKOFV010000003">
    <property type="protein sequence ID" value="ECT8989667.1"/>
    <property type="molecule type" value="Genomic_DNA"/>
</dbReference>
<evidence type="ECO:0000313" key="22">
    <source>
        <dbReference type="EMBL" id="ECB8227255.1"/>
    </source>
</evidence>
<dbReference type="EMBL" id="AAHVUF010000050">
    <property type="protein sequence ID" value="ECA8833386.1"/>
    <property type="molecule type" value="Genomic_DNA"/>
</dbReference>
<evidence type="ECO:0000313" key="42">
    <source>
        <dbReference type="EMBL" id="EDF3872853.1"/>
    </source>
</evidence>
<evidence type="ECO:0000313" key="32">
    <source>
        <dbReference type="EMBL" id="ECU7501523.1"/>
    </source>
</evidence>
<dbReference type="AlphaFoldDB" id="A0A3V2S971"/>
<evidence type="ECO:0000313" key="26">
    <source>
        <dbReference type="EMBL" id="ECT0508133.1"/>
    </source>
</evidence>
<dbReference type="EMBL" id="AAKRVG010000002">
    <property type="protein sequence ID" value="ECV5587387.1"/>
    <property type="molecule type" value="Genomic_DNA"/>
</dbReference>
<evidence type="ECO:0000313" key="36">
    <source>
        <dbReference type="EMBL" id="ECV5587387.1"/>
    </source>
</evidence>
<evidence type="ECO:0000313" key="45">
    <source>
        <dbReference type="EMBL" id="EDG8422756.1"/>
    </source>
</evidence>
<dbReference type="EMBL" id="AAKQXS010000007">
    <property type="protein sequence ID" value="ECU7501523.1"/>
    <property type="molecule type" value="Genomic_DNA"/>
</dbReference>
<evidence type="ECO:0000313" key="55">
    <source>
        <dbReference type="Proteomes" id="UP000365067"/>
    </source>
</evidence>
<dbReference type="InterPro" id="IPR027417">
    <property type="entry name" value="P-loop_NTPase"/>
</dbReference>
<reference evidence="38" key="3">
    <citation type="submission" date="2018-07" db="EMBL/GenBank/DDBJ databases">
        <authorList>
            <consortium name="PulseNet: The National Subtyping Network for Foodborne Disease Surveillance"/>
            <person name="Tarr C.L."/>
            <person name="Trees E."/>
            <person name="Katz L.S."/>
            <person name="Carleton-Romer H.A."/>
            <person name="Stroika S."/>
            <person name="Kucerova Z."/>
            <person name="Roache K.F."/>
            <person name="Sabol A.L."/>
            <person name="Besser J."/>
            <person name="Gerner-Smidt P."/>
        </authorList>
    </citation>
    <scope>NUCLEOTIDE SEQUENCE</scope>
    <source>
        <strain evidence="38">PNUSAS000719</strain>
    </source>
</reference>
<dbReference type="EMBL" id="AALOWW010000001">
    <property type="protein sequence ID" value="EDB8559176.1"/>
    <property type="molecule type" value="Genomic_DNA"/>
</dbReference>
<name>A0A3V2S971_SALET</name>
<organism evidence="44">
    <name type="scientific">Salmonella enterica subsp. enterica serovar Kentucky</name>
    <dbReference type="NCBI Taxonomy" id="192955"/>
    <lineage>
        <taxon>Bacteria</taxon>
        <taxon>Pseudomonadati</taxon>
        <taxon>Pseudomonadota</taxon>
        <taxon>Gammaproteobacteria</taxon>
        <taxon>Enterobacterales</taxon>
        <taxon>Enterobacteriaceae</taxon>
        <taxon>Salmonella</taxon>
    </lineage>
</organism>
<keyword evidence="1" id="KW-0175">Coiled coil</keyword>
<dbReference type="InterPro" id="IPR017599">
    <property type="entry name" value="DNA_S_DndD"/>
</dbReference>
<evidence type="ECO:0000313" key="52">
    <source>
        <dbReference type="EMBL" id="EDI6911736.1"/>
    </source>
</evidence>
<evidence type="ECO:0000313" key="8">
    <source>
        <dbReference type="EMBL" id="EBO2491903.1"/>
    </source>
</evidence>
<dbReference type="Proteomes" id="UP000839705">
    <property type="component" value="Unassembled WGS sequence"/>
</dbReference>
<dbReference type="EMBL" id="AAMLTI010000001">
    <property type="protein sequence ID" value="EDI6911736.1"/>
    <property type="molecule type" value="Genomic_DNA"/>
</dbReference>
<evidence type="ECO:0000313" key="48">
    <source>
        <dbReference type="EMBL" id="EDI2825916.1"/>
    </source>
</evidence>
<dbReference type="EMBL" id="AAGHTB010000002">
    <property type="protein sequence ID" value="EBO2047970.1"/>
    <property type="molecule type" value="Genomic_DNA"/>
</dbReference>
<feature type="coiled-coil region" evidence="1">
    <location>
        <begin position="186"/>
        <end position="240"/>
    </location>
</feature>
<dbReference type="EMBL" id="AAMFEG010000010">
    <property type="protein sequence ID" value="EDG7390720.1"/>
    <property type="molecule type" value="Genomic_DNA"/>
</dbReference>
<evidence type="ECO:0000313" key="10">
    <source>
        <dbReference type="EMBL" id="EBW5074391.1"/>
    </source>
</evidence>
<dbReference type="EMBL" id="AAHYUR010000002">
    <property type="protein sequence ID" value="ECB8227255.1"/>
    <property type="molecule type" value="Genomic_DNA"/>
</dbReference>
<dbReference type="EMBL" id="AAKNKF010000003">
    <property type="protein sequence ID" value="ECT6382012.1"/>
    <property type="molecule type" value="Genomic_DNA"/>
</dbReference>
<dbReference type="EMBL" id="AAKYEZ010000003">
    <property type="protein sequence ID" value="ECW9635107.1"/>
    <property type="molecule type" value="Genomic_DNA"/>
</dbReference>
<dbReference type="EMBL" id="AAGEHN010000007">
    <property type="protein sequence ID" value="EBM9687354.1"/>
    <property type="molecule type" value="Genomic_DNA"/>
</dbReference>
<dbReference type="EMBL" id="AAHINV010000015">
    <property type="protein sequence ID" value="EBW5074391.1"/>
    <property type="molecule type" value="Genomic_DNA"/>
</dbReference>
<dbReference type="EMBL" id="AAGDVA010000002">
    <property type="protein sequence ID" value="EBM8189175.1"/>
    <property type="molecule type" value="Genomic_DNA"/>
</dbReference>
<dbReference type="EMBL" id="AAMEYE010000007">
    <property type="protein sequence ID" value="EDG6697586.1"/>
    <property type="molecule type" value="Genomic_DNA"/>
</dbReference>
<evidence type="ECO:0000313" key="17">
    <source>
        <dbReference type="EMBL" id="ECA0087335.1"/>
    </source>
</evidence>
<evidence type="ECO:0000313" key="9">
    <source>
        <dbReference type="EMBL" id="EBO2911729.1"/>
    </source>
</evidence>
<evidence type="ECO:0000313" key="16">
    <source>
        <dbReference type="EMBL" id="EBZ5221022.1"/>
    </source>
</evidence>
<evidence type="ECO:0000313" key="34">
    <source>
        <dbReference type="EMBL" id="ECV3651333.1"/>
    </source>
</evidence>
<evidence type="ECO:0000313" key="18">
    <source>
        <dbReference type="EMBL" id="ECA4439872.1"/>
    </source>
</evidence>
<comment type="caution">
    <text evidence="44">The sequence shown here is derived from an EMBL/GenBank/DDBJ whole genome shotgun (WGS) entry which is preliminary data.</text>
</comment>
<dbReference type="EMBL" id="AAHQMV010000008">
    <property type="protein sequence ID" value="EBZ2432464.1"/>
    <property type="molecule type" value="Genomic_DNA"/>
</dbReference>
<dbReference type="EMBL" id="AAHULA010000001">
    <property type="protein sequence ID" value="ECA4439872.1"/>
    <property type="molecule type" value="Genomic_DNA"/>
</dbReference>
<dbReference type="EMBL" id="AAKPQU010000074">
    <property type="protein sequence ID" value="ECU3471628.1"/>
    <property type="molecule type" value="Genomic_DNA"/>
</dbReference>
<accession>A0A3V2S971</accession>
<dbReference type="EMBL" id="AAMHPQ010000002">
    <property type="protein sequence ID" value="EDH4304843.1"/>
    <property type="molecule type" value="Genomic_DNA"/>
</dbReference>
<dbReference type="Proteomes" id="UP000365067">
    <property type="component" value="Unassembled WGS sequence"/>
</dbReference>
<evidence type="ECO:0000313" key="28">
    <source>
        <dbReference type="EMBL" id="ECT8989667.1"/>
    </source>
</evidence>
<dbReference type="Proteomes" id="UP000322839">
    <property type="component" value="Unassembled WGS sequence"/>
</dbReference>
<evidence type="ECO:0000313" key="14">
    <source>
        <dbReference type="EMBL" id="EBZ2432464.1"/>
    </source>
</evidence>
<evidence type="ECO:0000313" key="40">
    <source>
        <dbReference type="EMBL" id="EDB8559176.1"/>
    </source>
</evidence>
<reference evidence="23" key="2">
    <citation type="submission" date="2018-07" db="EMBL/GenBank/DDBJ databases">
        <authorList>
            <consortium name="NARMS: The National Antimicrobial Resistance Monitoring System"/>
        </authorList>
    </citation>
    <scope>NUCLEOTIDE SEQUENCE [LARGE SCALE GENOMIC DNA]</scope>
    <source>
        <strain evidence="31">CVM N17S1400</strain>
        <strain evidence="32">CVM N32765</strain>
        <strain evidence="23">CVM N54726</strain>
        <strain evidence="24">CVM N57292F</strain>
        <strain evidence="27">CVM N57958F</strain>
        <strain evidence="40">CVM N58670</strain>
        <strain evidence="41">CVM N62967</strain>
        <strain evidence="29">FSIS11808073</strain>
        <strain evidence="13">FSIS11814102</strain>
        <strain evidence="19">FSIS11816699</strain>
        <strain evidence="22">FSIS11918308</strain>
        <strain evidence="39">FSIS1505221</strain>
    </source>
</reference>
<dbReference type="EMBL" id="AAHULV010000011">
    <property type="protein sequence ID" value="ECA4915114.1"/>
    <property type="molecule type" value="Genomic_DNA"/>
</dbReference>
<dbReference type="EMBL" id="AAKSAY010000011">
    <property type="protein sequence ID" value="ECV3651333.1"/>
    <property type="molecule type" value="Genomic_DNA"/>
</dbReference>
<gene>
    <name evidence="44" type="primary">dndD</name>
    <name evidence="27" type="ORF">A3179_05880</name>
    <name evidence="24" type="ORF">A3Z70_04865</name>
    <name evidence="32" type="ORF">A9T44_13380</name>
    <name evidence="26" type="ORF">ACY89_07320</name>
    <name evidence="37" type="ORF">AKH67_12960</name>
    <name evidence="5" type="ORF">ALX47_07860</name>
    <name evidence="38" type="ORF">ALZ48_07410</name>
    <name evidence="23" type="ORF">APO12_00840</name>
    <name evidence="6" type="ORF">ASH16_11615</name>
    <name evidence="11" type="ORF">AUB25_05910</name>
    <name evidence="39" type="ORF">AYO62_04215</name>
    <name evidence="42" type="ORF">B0D29_11825</name>
    <name evidence="43" type="ORF">B8184_09640</name>
    <name evidence="44" type="ORF">B9R05_14355</name>
    <name evidence="40" type="ORF">BCP44_00820</name>
    <name evidence="12" type="ORF">BGH80_09415</name>
    <name evidence="41" type="ORF">BH531_10680</name>
    <name evidence="29" type="ORF">C6752_17105</name>
    <name evidence="45" type="ORF">CAH86_06850</name>
    <name evidence="47" type="ORF">CB071_00880</name>
    <name evidence="46" type="ORF">CBQ06_04040</name>
    <name evidence="48" type="ORF">CDJ86_11845</name>
    <name evidence="51" type="ORF">CE351_02730</name>
    <name evidence="49" type="ORF">CEB89_12815</name>
    <name evidence="28" type="ORF">CEB92_03800</name>
    <name evidence="50" type="ORF">CED36_11650</name>
    <name evidence="52" type="ORF">CFL54_00815</name>
    <name evidence="33" type="ORF">CIR65_09175</name>
    <name evidence="35" type="ORF">D3156_24145</name>
    <name evidence="13" type="ORF">D6Y68_12540</name>
    <name evidence="14" type="ORF">D9A38_12870</name>
    <name evidence="15" type="ORF">D9U58_10960</name>
    <name evidence="36" type="ORF">DKO31_00855</name>
    <name evidence="25" type="ORF">DM626_04670</name>
    <name evidence="34" type="ORF">DN913_11660</name>
    <name evidence="10" type="ORF">DPR94_16800</name>
    <name evidence="30" type="ORF">DR951_24030</name>
    <name evidence="31" type="ORF">DYO51_24080</name>
    <name evidence="22" type="ORF">E2A04_04160</name>
    <name evidence="2" type="ORF">E2K49_02440</name>
    <name evidence="7" type="ORF">E3B48_02195</name>
    <name evidence="53" type="ORF">E4679_08215</name>
    <name evidence="3" type="ORF">E4J19_05680</name>
    <name evidence="16" type="ORF">ECA58_14290</name>
    <name evidence="17" type="ORF">EID80_05140</name>
    <name evidence="19" type="ORF">ELM42_09730</name>
    <name evidence="18" type="ORF">ELO16_03500</name>
    <name evidence="20" type="ORF">ER558_21605</name>
    <name evidence="21" type="ORF">ESI84_06555</name>
    <name evidence="8" type="ORF">FA719_03450</name>
    <name evidence="4" type="ORF">GL28_13285</name>
    <name evidence="9" type="ORF">JF21_11675</name>
</gene>
<dbReference type="Proteomes" id="UP000839719">
    <property type="component" value="Unassembled WGS sequence"/>
</dbReference>
<sequence length="657" mass="75619">MIFEEIRLYNFGIYQGHHTISLDSPDHKKPIILIGALNGAGKTTFLDALQLALYGKFAKCSNRGRLGYLTYLEKNINSFSTDRSASITLRFRHGDNKKTAQIYEIKRSWKKNGNKECKENISVHFNGKYDQLISEHWEEFVNEFIPQSISELFFFDGEKIENLADPKRSAELLKTGIEALLGLELLSTLSSDLNELQKKKQEKLLKKEDAVSVDEIKTKIASLNEQKKQLTSQIGILEEKEKDEDENLSFLQEKLQSSGADKLELKTSFEKEKKELEQKLFVVKHELLKLASGVLPLGLVQHVAIKAEKQALLEKNYRIFNDAESLLQKQKEQLLNMLSDKVDSIELSDLKMKFDEAQIIEKEKHTVDCYINTDPLYFFDLNSRIHQDKNSAVNLLLVKKKIEEEIILIDRKINTIPTFESVKGLFSEYAKQEEKLRSVRKEKEILLVSLEEIDNEIKSNETEYNTLLISSNSAHFEQKRQSQIINHIDTLKEIIISFNKQLVSENISKLEKKIKSKFDQLKRKESLVNRIEISPTDYSMTLYTSGRLEIPADRLSAGERQLLAIAILWGLADSSGKELPTIIDTPMGRLDGEHRTRLIEKYFPNAASQVILLSTDEEIYGQYYSKLKPFIAQEYNIVYNETEKTSYFSNGYLESAL</sequence>
<dbReference type="EMBL" id="AALKSI010000003">
    <property type="protein sequence ID" value="EDA6266202.1"/>
    <property type="molecule type" value="Genomic_DNA"/>
</dbReference>
<evidence type="ECO:0000313" key="29">
    <source>
        <dbReference type="EMBL" id="ECU0320176.1"/>
    </source>
</evidence>
<dbReference type="SUPFAM" id="SSF52540">
    <property type="entry name" value="P-loop containing nucleoside triphosphate hydrolases"/>
    <property type="match status" value="1"/>
</dbReference>
<dbReference type="EMBL" id="AAKRLS010000005">
    <property type="protein sequence ID" value="ECU9197554.1"/>
    <property type="molecule type" value="Genomic_DNA"/>
</dbReference>
<evidence type="ECO:0000313" key="21">
    <source>
        <dbReference type="EMBL" id="ECA8955887.1"/>
    </source>
</evidence>
<evidence type="ECO:0000313" key="44">
    <source>
        <dbReference type="EMBL" id="EDG7390720.1"/>
    </source>
</evidence>
<evidence type="ECO:0000313" key="2">
    <source>
        <dbReference type="EMBL" id="EBM8189175.1"/>
    </source>
</evidence>
<reference evidence="53" key="6">
    <citation type="submission" date="2019-03" db="EMBL/GenBank/DDBJ databases">
        <authorList>
            <person name="Levent G."/>
            <person name="Schlochtermeier A."/>
            <person name="Ives S.E."/>
            <person name="Norman K.N."/>
            <person name="Lawhon S.D."/>
            <person name="Loneragan G.H."/>
            <person name="Anderson R.C."/>
            <person name="Scott H.M."/>
        </authorList>
    </citation>
    <scope>NUCLEOTIDE SEQUENCE</scope>
    <source>
        <strain evidence="53">ME2L-19-11</strain>
    </source>
</reference>
<dbReference type="EMBL" id="AAMKKX010000007">
    <property type="protein sequence ID" value="EDI2825916.1"/>
    <property type="molecule type" value="Genomic_DNA"/>
</dbReference>
<evidence type="ECO:0000313" key="20">
    <source>
        <dbReference type="EMBL" id="ECA8833386.1"/>
    </source>
</evidence>
<evidence type="ECO:0000313" key="41">
    <source>
        <dbReference type="EMBL" id="EDC6714926.1"/>
    </source>
</evidence>
<evidence type="ECO:0000313" key="43">
    <source>
        <dbReference type="EMBL" id="EDG6697586.1"/>
    </source>
</evidence>
<dbReference type="PANTHER" id="PTHR32114:SF2">
    <property type="entry name" value="ABC TRANSPORTER ABCH.3"/>
    <property type="match status" value="1"/>
</dbReference>
<dbReference type="EMBL" id="AAKLNX010000003">
    <property type="protein sequence ID" value="ECT0508133.1"/>
    <property type="molecule type" value="Genomic_DNA"/>
</dbReference>
<evidence type="ECO:0000313" key="39">
    <source>
        <dbReference type="EMBL" id="EDA6266202.1"/>
    </source>
</evidence>
<evidence type="ECO:0000313" key="51">
    <source>
        <dbReference type="EMBL" id="EDI5303219.1"/>
    </source>
</evidence>
<dbReference type="EMBL" id="AAGEON010000004">
    <property type="protein sequence ID" value="EBN0509924.1"/>
    <property type="molecule type" value="Genomic_DNA"/>
</dbReference>
<evidence type="ECO:0000313" key="23">
    <source>
        <dbReference type="EMBL" id="ECS2128123.1"/>
    </source>
</evidence>
<dbReference type="EMBL" id="AAMKVI010000009">
    <property type="protein sequence ID" value="EDI4076063.1"/>
    <property type="molecule type" value="Genomic_DNA"/>
</dbReference>
<evidence type="ECO:0000313" key="25">
    <source>
        <dbReference type="EMBL" id="ECS9490130.1"/>
    </source>
</evidence>
<protein>
    <submittedName>
        <fullName evidence="44">DNA sulfur modification protein DndD</fullName>
    </submittedName>
</protein>
<feature type="coiled-coil region" evidence="1">
    <location>
        <begin position="422"/>
        <end position="456"/>
    </location>
</feature>
<dbReference type="EMBL" id="AALRRQ010000005">
    <property type="protein sequence ID" value="EDC6714926.1"/>
    <property type="molecule type" value="Genomic_DNA"/>
</dbReference>
<dbReference type="EMBL" id="AAMLHW010000002">
    <property type="protein sequence ID" value="EDI5303219.1"/>
    <property type="molecule type" value="Genomic_DNA"/>
</dbReference>
<evidence type="ECO:0000313" key="46">
    <source>
        <dbReference type="EMBL" id="EDH4304843.1"/>
    </source>
</evidence>
<evidence type="ECO:0000313" key="11">
    <source>
        <dbReference type="EMBL" id="EBW5967068.1"/>
    </source>
</evidence>
<dbReference type="EMBL" id="AAHSYX010000005">
    <property type="protein sequence ID" value="ECA0087335.1"/>
    <property type="molecule type" value="Genomic_DNA"/>
</dbReference>
<evidence type="ECO:0000313" key="6">
    <source>
        <dbReference type="EMBL" id="EBN3583635.1"/>
    </source>
</evidence>
<dbReference type="EMBL" id="AAHVVF010000003">
    <property type="protein sequence ID" value="ECA8955887.1"/>
    <property type="molecule type" value="Genomic_DNA"/>
</dbReference>
<evidence type="ECO:0000313" key="47">
    <source>
        <dbReference type="EMBL" id="EDH5125841.1"/>
    </source>
</evidence>
<dbReference type="RefSeq" id="WP_000575666.1">
    <property type="nucleotide sequence ID" value="NZ_CALPAP010000001.1"/>
</dbReference>
<reference evidence="10" key="1">
    <citation type="submission" date="2018-06" db="EMBL/GenBank/DDBJ databases">
        <authorList>
            <person name="Ashton P.M."/>
            <person name="Dallman T."/>
            <person name="Nair S."/>
            <person name="De Pinna E."/>
            <person name="Peters T."/>
            <person name="Grant K."/>
        </authorList>
    </citation>
    <scope>NUCLEOTIDE SEQUENCE</scope>
    <source>
        <strain evidence="10">492553</strain>
        <strain evidence="16">624486</strain>
    </source>
</reference>
<evidence type="ECO:0000313" key="13">
    <source>
        <dbReference type="EMBL" id="EBY9235290.1"/>
    </source>
</evidence>
<dbReference type="EMBL" id="AAMARF010000008">
    <property type="protein sequence ID" value="EDF3872853.1"/>
    <property type="molecule type" value="Genomic_DNA"/>
</dbReference>
<dbReference type="EMBL" id="AAGHXH010000003">
    <property type="protein sequence ID" value="EBO2491903.1"/>
    <property type="molecule type" value="Genomic_DNA"/>
</dbReference>
<dbReference type="EMBL" id="AAMHWT010000001">
    <property type="protein sequence ID" value="EDH5125841.1"/>
    <property type="molecule type" value="Genomic_DNA"/>
</dbReference>
<dbReference type="EMBL" id="AAHQUD010000006">
    <property type="protein sequence ID" value="EBZ3304245.1"/>
    <property type="molecule type" value="Genomic_DNA"/>
</dbReference>
<dbReference type="Pfam" id="PF13555">
    <property type="entry name" value="AAA_29"/>
    <property type="match status" value="1"/>
</dbReference>
<dbReference type="EMBL" id="AAGIAU010000006">
    <property type="protein sequence ID" value="EBO2911729.1"/>
    <property type="molecule type" value="Genomic_DNA"/>
</dbReference>
<dbReference type="EMBL" id="AAKIWH010000001">
    <property type="protein sequence ID" value="ECS2128123.1"/>
    <property type="molecule type" value="Genomic_DNA"/>
</dbReference>
<dbReference type="Proteomes" id="UP000839916">
    <property type="component" value="Unassembled WGS sequence"/>
</dbReference>
<dbReference type="EMBL" id="AAGFNW010000009">
    <property type="protein sequence ID" value="EBN3583635.1"/>
    <property type="molecule type" value="Genomic_DNA"/>
</dbReference>
<evidence type="ECO:0000313" key="35">
    <source>
        <dbReference type="EMBL" id="ECV5198799.1"/>
    </source>
</evidence>
<evidence type="ECO:0000313" key="24">
    <source>
        <dbReference type="EMBL" id="ECS3249954.1"/>
    </source>
</evidence>
<dbReference type="EMBL" id="AAKWYY010000005">
    <property type="protein sequence ID" value="ECW6043408.1"/>
    <property type="molecule type" value="Genomic_DNA"/>
</dbReference>
<dbReference type="EMBL" id="AAKPHH010000118">
    <property type="protein sequence ID" value="ECU2381479.1"/>
    <property type="molecule type" value="Genomic_DNA"/>
</dbReference>
<evidence type="ECO:0000313" key="19">
    <source>
        <dbReference type="EMBL" id="ECA4915114.1"/>
    </source>
</evidence>
<evidence type="ECO:0000313" key="31">
    <source>
        <dbReference type="EMBL" id="ECU3471628.1"/>
    </source>
</evidence>
<evidence type="ECO:0000256" key="1">
    <source>
        <dbReference type="SAM" id="Coils"/>
    </source>
</evidence>
<evidence type="ECO:0000313" key="38">
    <source>
        <dbReference type="EMBL" id="ECW9635107.1"/>
    </source>
</evidence>
<dbReference type="EMBL" id="AAMKTN010000015">
    <property type="protein sequence ID" value="EDI3729276.1"/>
    <property type="molecule type" value="Genomic_DNA"/>
</dbReference>
<evidence type="ECO:0000313" key="3">
    <source>
        <dbReference type="EMBL" id="EBM8419983.1"/>
    </source>
</evidence>
<evidence type="ECO:0000313" key="49">
    <source>
        <dbReference type="EMBL" id="EDI3729276.1"/>
    </source>
</evidence>
<evidence type="ECO:0000313" key="50">
    <source>
        <dbReference type="EMBL" id="EDI4076063.1"/>
    </source>
</evidence>
<dbReference type="EMBL" id="SQSB01000003">
    <property type="protein sequence ID" value="KAA8319851.1"/>
    <property type="molecule type" value="Genomic_DNA"/>
</dbReference>
<dbReference type="EMBL" id="AAKOQU010000016">
    <property type="protein sequence ID" value="ECU0320176.1"/>
    <property type="molecule type" value="Genomic_DNA"/>
</dbReference>
<evidence type="ECO:0000313" key="5">
    <source>
        <dbReference type="EMBL" id="EBN0509924.1"/>
    </source>
</evidence>
<evidence type="ECO:0000313" key="27">
    <source>
        <dbReference type="EMBL" id="ECT6382012.1"/>
    </source>
</evidence>
<dbReference type="EMBL" id="AAGDWY010000004">
    <property type="protein sequence ID" value="EBM8419983.1"/>
    <property type="molecule type" value="Genomic_DNA"/>
</dbReference>
<dbReference type="EMBL" id="AAHHJF010000003">
    <property type="protein sequence ID" value="EBW5967068.1"/>
    <property type="molecule type" value="Genomic_DNA"/>
</dbReference>
<evidence type="ECO:0000313" key="33">
    <source>
        <dbReference type="EMBL" id="ECU9197554.1"/>
    </source>
</evidence>
<dbReference type="PANTHER" id="PTHR32114">
    <property type="entry name" value="ABC TRANSPORTER ABCH.3"/>
    <property type="match status" value="1"/>
</dbReference>
<proteinExistence type="predicted"/>
<evidence type="ECO:0000313" key="15">
    <source>
        <dbReference type="EMBL" id="EBZ3304245.1"/>
    </source>
</evidence>
<reference evidence="44 55" key="4">
    <citation type="submission" date="2018-07" db="EMBL/GenBank/DDBJ databases">
        <authorList>
            <consortium name="GenomeTrakr network: Whole genome sequencing for foodborne pathogen traceback"/>
        </authorList>
    </citation>
    <scope>NUCLEOTIDE SEQUENCE</scope>
    <source>
        <strain evidence="37">15MN00359</strain>
        <strain evidence="26">CFSAN030068</strain>
        <strain evidence="5">CVM-N15245</strain>
        <strain evidence="11">CVM-N27249</strain>
        <strain evidence="4">FL-NRM019</strain>
        <strain evidence="36">FSIS11809920</strain>
        <strain evidence="30">FSIS11811171</strain>
        <strain evidence="35">FSIS11813790</strain>
        <strain evidence="17">FSIS11816006</strain>
        <strain evidence="18">FSIS11816516</strain>
        <strain evidence="21">FSIS11917264</strain>
        <strain evidence="2">FSIS11918347</strain>
        <strain evidence="7">FSIS11918976</strain>
        <strain evidence="43">FSIS1700275</strain>
        <strain evidence="44">FSIS1700278</strain>
        <strain evidence="45">FSIS1700345</strain>
        <strain evidence="46">FSIS1700727</strain>
        <strain evidence="47">FSIS1700879</strain>
        <strain evidence="48">FSIS1701380</strain>
        <strain evidence="50">FSIS1701544</strain>
        <strain evidence="28">FSIS1701847</strain>
        <strain evidence="49">FSIS1702151</strain>
        <strain evidence="51">FSIS1702153</strain>
        <strain evidence="52">FSIS1702286</strain>
        <strain evidence="33">FSIS1703277</strain>
        <strain evidence="42">FSIS1709877</strain>
        <strain evidence="25">FSIS21821754</strain>
        <strain evidence="8">FSIS21924037</strain>
        <strain evidence="34">FSIS31800522</strain>
        <strain evidence="14">FSIS31801101</strain>
        <strain evidence="15">FSIS31801138</strain>
        <strain evidence="20">FSIS31901449</strain>
        <strain evidence="3">FSIS31901700</strain>
        <strain evidence="12 55">IA-2010122881</strain>
        <strain evidence="6">NY-N19883</strain>
        <strain evidence="9">WAPHL_SAL-A00479</strain>
    </source>
</reference>
<evidence type="ECO:0000313" key="4">
    <source>
        <dbReference type="EMBL" id="EBM9687354.1"/>
    </source>
</evidence>
<dbReference type="EMBL" id="AAHRJY010000012">
    <property type="protein sequence ID" value="EBZ5221022.1"/>
    <property type="molecule type" value="Genomic_DNA"/>
</dbReference>
<dbReference type="EMBL" id="AAHJMM010000005">
    <property type="protein sequence ID" value="EBW8724015.1"/>
    <property type="molecule type" value="Genomic_DNA"/>
</dbReference>
<dbReference type="EMBL" id="AAKTLY010000054">
    <property type="protein sequence ID" value="ECV5198799.1"/>
    <property type="molecule type" value="Genomic_DNA"/>
</dbReference>
<evidence type="ECO:0000313" key="7">
    <source>
        <dbReference type="EMBL" id="EBO2047970.1"/>
    </source>
</evidence>
<evidence type="ECO:0000313" key="30">
    <source>
        <dbReference type="EMBL" id="ECU2381479.1"/>
    </source>
</evidence>
<dbReference type="Gene3D" id="3.40.50.300">
    <property type="entry name" value="P-loop containing nucleotide triphosphate hydrolases"/>
    <property type="match status" value="2"/>
</dbReference>
<dbReference type="EMBL" id="AAHPLT010000019">
    <property type="protein sequence ID" value="EBY9235290.1"/>
    <property type="molecule type" value="Genomic_DNA"/>
</dbReference>
<dbReference type="NCBIfam" id="TIGR03185">
    <property type="entry name" value="DNA_S_dndD"/>
    <property type="match status" value="1"/>
</dbReference>
<dbReference type="EMBL" id="AAMFMX010000005">
    <property type="protein sequence ID" value="EDG8422756.1"/>
    <property type="molecule type" value="Genomic_DNA"/>
</dbReference>
<evidence type="ECO:0000313" key="54">
    <source>
        <dbReference type="Proteomes" id="UP000322839"/>
    </source>
</evidence>
<evidence type="ECO:0000313" key="12">
    <source>
        <dbReference type="EMBL" id="EBW8724015.1"/>
    </source>
</evidence>
<dbReference type="EMBL" id="AAKLFR010000004">
    <property type="protein sequence ID" value="ECS9490130.1"/>
    <property type="molecule type" value="Genomic_DNA"/>
</dbReference>
<evidence type="ECO:0000313" key="37">
    <source>
        <dbReference type="EMBL" id="ECW6043408.1"/>
    </source>
</evidence>